<evidence type="ECO:0000313" key="1">
    <source>
        <dbReference type="EMBL" id="MFC6723513.1"/>
    </source>
</evidence>
<evidence type="ECO:0000313" key="2">
    <source>
        <dbReference type="Proteomes" id="UP001596328"/>
    </source>
</evidence>
<feature type="non-terminal residue" evidence="1">
    <location>
        <position position="1"/>
    </location>
</feature>
<accession>A0ABD5RWW3</accession>
<dbReference type="AlphaFoldDB" id="A0ABD5RWW3"/>
<organism evidence="1 2">
    <name type="scientific">Halobium palmae</name>
    <dbReference type="NCBI Taxonomy" id="1776492"/>
    <lineage>
        <taxon>Archaea</taxon>
        <taxon>Methanobacteriati</taxon>
        <taxon>Methanobacteriota</taxon>
        <taxon>Stenosarchaea group</taxon>
        <taxon>Halobacteria</taxon>
        <taxon>Halobacteriales</taxon>
        <taxon>Haloferacaceae</taxon>
        <taxon>Halobium</taxon>
    </lineage>
</organism>
<dbReference type="Proteomes" id="UP001596328">
    <property type="component" value="Unassembled WGS sequence"/>
</dbReference>
<protein>
    <submittedName>
        <fullName evidence="1">Uncharacterized protein</fullName>
    </submittedName>
</protein>
<comment type="caution">
    <text evidence="1">The sequence shown here is derived from an EMBL/GenBank/DDBJ whole genome shotgun (WGS) entry which is preliminary data.</text>
</comment>
<keyword evidence="2" id="KW-1185">Reference proteome</keyword>
<gene>
    <name evidence="1" type="ORF">ACFQE1_03730</name>
</gene>
<name>A0ABD5RWW3_9EURY</name>
<dbReference type="EMBL" id="JBHSWU010000022">
    <property type="protein sequence ID" value="MFC6723513.1"/>
    <property type="molecule type" value="Genomic_DNA"/>
</dbReference>
<sequence>PAWIDTDAIDTHLGEHAGGDGPRIAMADGGSVLADFGSESRPDAYDDERPDECDCIPGADLPCFECFRARFDDAVGGEEVAR</sequence>
<reference evidence="1 2" key="1">
    <citation type="journal article" date="2019" name="Int. J. Syst. Evol. Microbiol.">
        <title>The Global Catalogue of Microorganisms (GCM) 10K type strain sequencing project: providing services to taxonomists for standard genome sequencing and annotation.</title>
        <authorList>
            <consortium name="The Broad Institute Genomics Platform"/>
            <consortium name="The Broad Institute Genome Sequencing Center for Infectious Disease"/>
            <person name="Wu L."/>
            <person name="Ma J."/>
        </authorList>
    </citation>
    <scope>NUCLEOTIDE SEQUENCE [LARGE SCALE GENOMIC DNA]</scope>
    <source>
        <strain evidence="1 2">NBRC 111368</strain>
    </source>
</reference>
<proteinExistence type="predicted"/>